<evidence type="ECO:0000256" key="4">
    <source>
        <dbReference type="ARBA" id="ARBA00022741"/>
    </source>
</evidence>
<dbReference type="InterPro" id="IPR032675">
    <property type="entry name" value="LRR_dom_sf"/>
</dbReference>
<keyword evidence="2" id="KW-0433">Leucine-rich repeat</keyword>
<dbReference type="InterPro" id="IPR002182">
    <property type="entry name" value="NB-ARC"/>
</dbReference>
<dbReference type="AlphaFoldDB" id="A0A426ZH93"/>
<dbReference type="Pfam" id="PF23247">
    <property type="entry name" value="LRR_RPS2"/>
    <property type="match status" value="1"/>
</dbReference>
<dbReference type="Gene3D" id="3.80.10.10">
    <property type="entry name" value="Ribonuclease Inhibitor"/>
    <property type="match status" value="3"/>
</dbReference>
<evidence type="ECO:0000259" key="11">
    <source>
        <dbReference type="Pfam" id="PF23247"/>
    </source>
</evidence>
<dbReference type="Proteomes" id="UP000287651">
    <property type="component" value="Unassembled WGS sequence"/>
</dbReference>
<reference evidence="13 14" key="1">
    <citation type="journal article" date="2014" name="Agronomy (Basel)">
        <title>A Draft Genome Sequence for Ensete ventricosum, the Drought-Tolerant Tree Against Hunger.</title>
        <authorList>
            <person name="Harrison J."/>
            <person name="Moore K.A."/>
            <person name="Paszkiewicz K."/>
            <person name="Jones T."/>
            <person name="Grant M."/>
            <person name="Ambacheew D."/>
            <person name="Muzemil S."/>
            <person name="Studholme D.J."/>
        </authorList>
    </citation>
    <scope>NUCLEOTIDE SEQUENCE [LARGE SCALE GENOMIC DNA]</scope>
</reference>
<dbReference type="PROSITE" id="PS51450">
    <property type="entry name" value="LRR"/>
    <property type="match status" value="1"/>
</dbReference>
<dbReference type="SUPFAM" id="SSF52058">
    <property type="entry name" value="L domain-like"/>
    <property type="match status" value="1"/>
</dbReference>
<evidence type="ECO:0000259" key="9">
    <source>
        <dbReference type="Pfam" id="PF00931"/>
    </source>
</evidence>
<evidence type="ECO:0000259" key="10">
    <source>
        <dbReference type="Pfam" id="PF18052"/>
    </source>
</evidence>
<evidence type="ECO:0000256" key="6">
    <source>
        <dbReference type="ARBA" id="ARBA00022840"/>
    </source>
</evidence>
<evidence type="ECO:0000256" key="1">
    <source>
        <dbReference type="ARBA" id="ARBA00008894"/>
    </source>
</evidence>
<dbReference type="Pfam" id="PF00931">
    <property type="entry name" value="NB-ARC"/>
    <property type="match status" value="1"/>
</dbReference>
<evidence type="ECO:0000313" key="13">
    <source>
        <dbReference type="EMBL" id="RRT63349.1"/>
    </source>
</evidence>
<dbReference type="GO" id="GO:0005524">
    <property type="term" value="F:ATP binding"/>
    <property type="evidence" value="ECO:0007669"/>
    <property type="project" value="UniProtKB-KW"/>
</dbReference>
<dbReference type="PANTHER" id="PTHR36766:SF40">
    <property type="entry name" value="DISEASE RESISTANCE PROTEIN RGA3"/>
    <property type="match status" value="1"/>
</dbReference>
<sequence length="995" mass="112626">MAWWATVMQLFFLATYGPVVDKITEVAVDGGVNGLQWAWANLEALFGVEAELDKLRRTAKRIRTLLKDAEETRYIEDQTVRGWLSDLKDFAFDVEDLVDEFETLLDVAKLEKARLSSGSRKRRRPWDILPPFFTWFYHKWTISGKIKEIKEKYEEIKQRRNDFQLREGESRRRHQDRTHPTPQHTGSLRGDSLVLGLEETKNEILMHLRQGGGVSGAPNSSQREERSVPVVAIVGPGGIGKTTLARLVFNDEQIKRSCFLKIWVGVSRDFDVCRITKEIIKSITEKSCCGLSLDLLQRKLQQLVLGRKFLLVLDGLCSNDLSFWETLQAPLMVGGEGSRVLITARSELVLTYMRPRPLSIIWLNGLGENDSWLLFCSYAFRQAPTDHDIGREIGCNGRHNQKQKYKMPGLIHELAQSVSAHECLRIENDAPFSESENARYALSCNFPMELPIFQKLYQNRKLRTFILLGENGTPTKLVPRDLYMNLRCLRVLDLRRNELTELPDSIGNLIHLRYLNLFGTQIERLPESLSSLYNLQLLELGDCNNLVELPKGMSNLINLQHLGLHLDWENCRHRWSDIVMPPRLGRLTSLHTLSRFSVSSESGGGISELKGLKLRGEICISKLEIVDVRDAREASLSTKQHIETMILRWTSCRSPASQSRGGRDVIEQLRPNSNLKHLWIENYKGAEFPSWLGDQSMNLETLRLYGCERCESLPLVGRLSNLKCLFLEGLHAITGLGSLSGDRNFAGFPSLEMITISKLKNLERGFELVQDEMPCLRKLVISDCSNLSQLPQLPNSLEDIEIRECPELSTLPMLSSLQQLVLAKCGHAIIESIHQFTSLSSLTISQFPQLGSITRERLQDLRSLRKLKIDQCANFVSLSSQHLVSLETLEISLCPVFSSFAGEGLPATLKNLLLQSCDSLISLPRGLHLLPFLHCMVIQTVQGITSLPEEGMPASLQYLAIGGCPTLEQRCQVAGGDWHKIQHIPHREIGENSTL</sequence>
<keyword evidence="8" id="KW-0732">Signal</keyword>
<dbReference type="Pfam" id="PF25019">
    <property type="entry name" value="LRR_R13L1-DRL21"/>
    <property type="match status" value="1"/>
</dbReference>
<dbReference type="InterPro" id="IPR057135">
    <property type="entry name" value="At4g27190-like_LRR"/>
</dbReference>
<dbReference type="EMBL" id="AMZH03006629">
    <property type="protein sequence ID" value="RRT63349.1"/>
    <property type="molecule type" value="Genomic_DNA"/>
</dbReference>
<keyword evidence="6" id="KW-0067">ATP-binding</keyword>
<evidence type="ECO:0000259" key="12">
    <source>
        <dbReference type="Pfam" id="PF25019"/>
    </source>
</evidence>
<dbReference type="PRINTS" id="PR00364">
    <property type="entry name" value="DISEASERSIST"/>
</dbReference>
<keyword evidence="4" id="KW-0547">Nucleotide-binding</keyword>
<evidence type="ECO:0000256" key="3">
    <source>
        <dbReference type="ARBA" id="ARBA00022737"/>
    </source>
</evidence>
<evidence type="ECO:0000256" key="7">
    <source>
        <dbReference type="SAM" id="MobiDB-lite"/>
    </source>
</evidence>
<evidence type="ECO:0000256" key="8">
    <source>
        <dbReference type="SAM" id="SignalP"/>
    </source>
</evidence>
<dbReference type="Pfam" id="PF18052">
    <property type="entry name" value="Rx_N"/>
    <property type="match status" value="1"/>
</dbReference>
<feature type="domain" description="Disease resistance protein At4g27190-like leucine-rich repeats" evidence="11">
    <location>
        <begin position="760"/>
        <end position="894"/>
    </location>
</feature>
<dbReference type="InterPro" id="IPR041118">
    <property type="entry name" value="Rx_N"/>
</dbReference>
<proteinExistence type="inferred from homology"/>
<comment type="caution">
    <text evidence="13">The sequence shown here is derived from an EMBL/GenBank/DDBJ whole genome shotgun (WGS) entry which is preliminary data.</text>
</comment>
<dbReference type="InterPro" id="IPR056789">
    <property type="entry name" value="LRR_R13L1-DRL21"/>
</dbReference>
<feature type="domain" description="Disease resistance N-terminal" evidence="10">
    <location>
        <begin position="38"/>
        <end position="115"/>
    </location>
</feature>
<dbReference type="SMART" id="SM00369">
    <property type="entry name" value="LRR_TYP"/>
    <property type="match status" value="2"/>
</dbReference>
<dbReference type="SUPFAM" id="SSF52047">
    <property type="entry name" value="RNI-like"/>
    <property type="match status" value="1"/>
</dbReference>
<feature type="region of interest" description="Disordered" evidence="7">
    <location>
        <begin position="164"/>
        <end position="190"/>
    </location>
</feature>
<feature type="domain" description="R13L1/DRL21-like LRR repeat region" evidence="12">
    <location>
        <begin position="606"/>
        <end position="729"/>
    </location>
</feature>
<evidence type="ECO:0008006" key="15">
    <source>
        <dbReference type="Google" id="ProtNLM"/>
    </source>
</evidence>
<feature type="domain" description="NB-ARC" evidence="9">
    <location>
        <begin position="225"/>
        <end position="382"/>
    </location>
</feature>
<dbReference type="InterPro" id="IPR003591">
    <property type="entry name" value="Leu-rich_rpt_typical-subtyp"/>
</dbReference>
<dbReference type="GO" id="GO:0051707">
    <property type="term" value="P:response to other organism"/>
    <property type="evidence" value="ECO:0007669"/>
    <property type="project" value="UniProtKB-ARBA"/>
</dbReference>
<evidence type="ECO:0000256" key="2">
    <source>
        <dbReference type="ARBA" id="ARBA00022614"/>
    </source>
</evidence>
<dbReference type="GO" id="GO:0006952">
    <property type="term" value="P:defense response"/>
    <property type="evidence" value="ECO:0007669"/>
    <property type="project" value="UniProtKB-KW"/>
</dbReference>
<dbReference type="InterPro" id="IPR027417">
    <property type="entry name" value="P-loop_NTPase"/>
</dbReference>
<organism evidence="13 14">
    <name type="scientific">Ensete ventricosum</name>
    <name type="common">Abyssinian banana</name>
    <name type="synonym">Musa ensete</name>
    <dbReference type="NCBI Taxonomy" id="4639"/>
    <lineage>
        <taxon>Eukaryota</taxon>
        <taxon>Viridiplantae</taxon>
        <taxon>Streptophyta</taxon>
        <taxon>Embryophyta</taxon>
        <taxon>Tracheophyta</taxon>
        <taxon>Spermatophyta</taxon>
        <taxon>Magnoliopsida</taxon>
        <taxon>Liliopsida</taxon>
        <taxon>Zingiberales</taxon>
        <taxon>Musaceae</taxon>
        <taxon>Ensete</taxon>
    </lineage>
</organism>
<feature type="chain" id="PRO_5019372494" description="AAA+ ATPase domain-containing protein" evidence="8">
    <location>
        <begin position="23"/>
        <end position="995"/>
    </location>
</feature>
<dbReference type="PANTHER" id="PTHR36766">
    <property type="entry name" value="PLANT BROAD-SPECTRUM MILDEW RESISTANCE PROTEIN RPW8"/>
    <property type="match status" value="1"/>
</dbReference>
<gene>
    <name evidence="13" type="ORF">B296_00032441</name>
</gene>
<dbReference type="Gene3D" id="3.40.50.300">
    <property type="entry name" value="P-loop containing nucleotide triphosphate hydrolases"/>
    <property type="match status" value="1"/>
</dbReference>
<feature type="signal peptide" evidence="8">
    <location>
        <begin position="1"/>
        <end position="22"/>
    </location>
</feature>
<keyword evidence="5" id="KW-0611">Plant defense</keyword>
<dbReference type="Gene3D" id="1.20.5.4130">
    <property type="match status" value="1"/>
</dbReference>
<comment type="similarity">
    <text evidence="1">Belongs to the disease resistance NB-LRR family.</text>
</comment>
<dbReference type="InterPro" id="IPR001611">
    <property type="entry name" value="Leu-rich_rpt"/>
</dbReference>
<dbReference type="GO" id="GO:0043531">
    <property type="term" value="F:ADP binding"/>
    <property type="evidence" value="ECO:0007669"/>
    <property type="project" value="InterPro"/>
</dbReference>
<accession>A0A426ZH93</accession>
<dbReference type="SUPFAM" id="SSF52540">
    <property type="entry name" value="P-loop containing nucleoside triphosphate hydrolases"/>
    <property type="match status" value="1"/>
</dbReference>
<protein>
    <recommendedName>
        <fullName evidence="15">AAA+ ATPase domain-containing protein</fullName>
    </recommendedName>
</protein>
<evidence type="ECO:0000313" key="14">
    <source>
        <dbReference type="Proteomes" id="UP000287651"/>
    </source>
</evidence>
<evidence type="ECO:0000256" key="5">
    <source>
        <dbReference type="ARBA" id="ARBA00022821"/>
    </source>
</evidence>
<keyword evidence="3" id="KW-0677">Repeat</keyword>
<name>A0A426ZH93_ENSVE</name>